<gene>
    <name evidence="5" type="ORF">BpHYR1_019943</name>
</gene>
<comment type="caution">
    <text evidence="5">The sequence shown here is derived from an EMBL/GenBank/DDBJ whole genome shotgun (WGS) entry which is preliminary data.</text>
</comment>
<name>A0A3M7PDP3_BRAPC</name>
<dbReference type="PANTHER" id="PTHR24138:SF12">
    <property type="entry name" value="PATATIN FAMILY PROTEIN"/>
    <property type="match status" value="1"/>
</dbReference>
<reference evidence="5 6" key="1">
    <citation type="journal article" date="2018" name="Sci. Rep.">
        <title>Genomic signatures of local adaptation to the degree of environmental predictability in rotifers.</title>
        <authorList>
            <person name="Franch-Gras L."/>
            <person name="Hahn C."/>
            <person name="Garcia-Roger E.M."/>
            <person name="Carmona M.J."/>
            <person name="Serra M."/>
            <person name="Gomez A."/>
        </authorList>
    </citation>
    <scope>NUCLEOTIDE SEQUENCE [LARGE SCALE GENOMIC DNA]</scope>
    <source>
        <strain evidence="5">HYR1</strain>
    </source>
</reference>
<evidence type="ECO:0000259" key="4">
    <source>
        <dbReference type="PROSITE" id="PS51635"/>
    </source>
</evidence>
<dbReference type="OrthoDB" id="10021675at2759"/>
<evidence type="ECO:0000256" key="2">
    <source>
        <dbReference type="PROSITE-ProRule" id="PRU01161"/>
    </source>
</evidence>
<dbReference type="AlphaFoldDB" id="A0A3M7PDP3"/>
<feature type="short sequence motif" description="GXSXG" evidence="2">
    <location>
        <begin position="755"/>
        <end position="759"/>
    </location>
</feature>
<dbReference type="Proteomes" id="UP000276133">
    <property type="component" value="Unassembled WGS sequence"/>
</dbReference>
<dbReference type="SUPFAM" id="SSF52151">
    <property type="entry name" value="FabD/lysophospholipase-like"/>
    <property type="match status" value="1"/>
</dbReference>
<protein>
    <submittedName>
        <fullName evidence="5">Patatin</fullName>
    </submittedName>
</protein>
<dbReference type="GO" id="GO:0006629">
    <property type="term" value="P:lipid metabolic process"/>
    <property type="evidence" value="ECO:0007669"/>
    <property type="project" value="UniProtKB-KW"/>
</dbReference>
<feature type="domain" description="PNPLA" evidence="4">
    <location>
        <begin position="719"/>
        <end position="813"/>
    </location>
</feature>
<keyword evidence="1" id="KW-0443">Lipid metabolism</keyword>
<evidence type="ECO:0000256" key="1">
    <source>
        <dbReference type="ARBA" id="ARBA00023098"/>
    </source>
</evidence>
<dbReference type="PROSITE" id="PS51635">
    <property type="entry name" value="PNPLA"/>
    <property type="match status" value="1"/>
</dbReference>
<keyword evidence="3" id="KW-1133">Transmembrane helix</keyword>
<keyword evidence="3" id="KW-0472">Membrane</keyword>
<proteinExistence type="predicted"/>
<evidence type="ECO:0000256" key="3">
    <source>
        <dbReference type="SAM" id="Phobius"/>
    </source>
</evidence>
<keyword evidence="6" id="KW-1185">Reference proteome</keyword>
<feature type="transmembrane region" description="Helical" evidence="3">
    <location>
        <begin position="247"/>
        <end position="268"/>
    </location>
</feature>
<accession>A0A3M7PDP3</accession>
<dbReference type="EMBL" id="REGN01011576">
    <property type="protein sequence ID" value="RMZ97172.1"/>
    <property type="molecule type" value="Genomic_DNA"/>
</dbReference>
<organism evidence="5 6">
    <name type="scientific">Brachionus plicatilis</name>
    <name type="common">Marine rotifer</name>
    <name type="synonym">Brachionus muelleri</name>
    <dbReference type="NCBI Taxonomy" id="10195"/>
    <lineage>
        <taxon>Eukaryota</taxon>
        <taxon>Metazoa</taxon>
        <taxon>Spiralia</taxon>
        <taxon>Gnathifera</taxon>
        <taxon>Rotifera</taxon>
        <taxon>Eurotatoria</taxon>
        <taxon>Monogononta</taxon>
        <taxon>Pseudotrocha</taxon>
        <taxon>Ploima</taxon>
        <taxon>Brachionidae</taxon>
        <taxon>Brachionus</taxon>
    </lineage>
</organism>
<comment type="caution">
    <text evidence="2">Lacks conserved residue(s) required for the propagation of feature annotation.</text>
</comment>
<dbReference type="InterPro" id="IPR047156">
    <property type="entry name" value="Teg/CotR/CapV-like"/>
</dbReference>
<sequence>MDAFEQKGDEYCNIAIDYYNRSQGKPGLKCLNPIDLANLTKEELTNQAKHYSYLSFNEYMNACKLADKLCASDKQLLFRHKMAMAQYISENMLEAQLICIAQIFMMNKFRHKKIPISGQATVNLDTIIRKIERKCKGLSMRTDKPADEKVFDKNQITANEVKDLVVYEASEDAEKNIEDKFKNSIILLLNKDSYNTKIALSKIESNINSIHSSIRNCQIATFSSTAFAVVQGAEIYLSWGTIAASGLFVGSLFILGAFITSYGTYYLWNNRRGMLKNEKKKYEASIKLNEILNNVFSYYKNEQFDKLLEELTRSYEDGKSLISFNKYTIRLDPTSMAEELLDYEFPPDGIAYIFNLIATVLFSGKVKPRGNLSENDFQMKAKELLSYVADEKSKLFEKCKELNENMKKINWRYGYFFHKQHIDSKIEYHNNLIKITEAQFIAKVNLILLTIAMNGLNIRNEEIIKNMLNDLDVFAKDKANFVDISTSSCLELVQFIFSVFNIEMPTKEESFKKKEDFDYDEKGINIIYEQKELLRFLTIRIENEKEQKCKGHQYVARATVYHDIALGKLKAQFDQHKFFYFNKARKDFEEAFTLNNDEMKTRKNIFMFSEVKEFIKILQANGNVDIDDEIYFYYGITERNMQNYKDAFQYFRMALIKFKDVKNDEKTKECLRELEIARSLQNESKTQQLSQIYETDFERFKILGEQVFAKKNSNKFRIISIDGGGVRGIIPAMILREIQRRLSYPLVSVVDMFAGTSTGAILAAGLNVPIRDGSRIPKYSPNDIKLEHFYSKIFYLWRLRTEELNQLSSKENT</sequence>
<evidence type="ECO:0000313" key="6">
    <source>
        <dbReference type="Proteomes" id="UP000276133"/>
    </source>
</evidence>
<feature type="short sequence motif" description="GXGXXG" evidence="2">
    <location>
        <begin position="723"/>
        <end position="728"/>
    </location>
</feature>
<dbReference type="Gene3D" id="3.40.1090.10">
    <property type="entry name" value="Cytosolic phospholipase A2 catalytic domain"/>
    <property type="match status" value="1"/>
</dbReference>
<dbReference type="Pfam" id="PF01734">
    <property type="entry name" value="Patatin"/>
    <property type="match status" value="1"/>
</dbReference>
<keyword evidence="3" id="KW-0812">Transmembrane</keyword>
<dbReference type="PANTHER" id="PTHR24138">
    <property type="entry name" value="INTRACELLLAR PHOSPHOLIPASE A FAMILY"/>
    <property type="match status" value="1"/>
</dbReference>
<evidence type="ECO:0000313" key="5">
    <source>
        <dbReference type="EMBL" id="RMZ97172.1"/>
    </source>
</evidence>
<dbReference type="InterPro" id="IPR016035">
    <property type="entry name" value="Acyl_Trfase/lysoPLipase"/>
</dbReference>
<dbReference type="STRING" id="10195.A0A3M7PDP3"/>
<dbReference type="InterPro" id="IPR002641">
    <property type="entry name" value="PNPLA_dom"/>
</dbReference>